<keyword evidence="2" id="KW-1185">Reference proteome</keyword>
<comment type="caution">
    <text evidence="1">The sequence shown here is derived from an EMBL/GenBank/DDBJ whole genome shotgun (WGS) entry which is preliminary data.</text>
</comment>
<gene>
    <name evidence="1" type="ORF">ACFSVN_04295</name>
</gene>
<evidence type="ECO:0000313" key="2">
    <source>
        <dbReference type="Proteomes" id="UP001597460"/>
    </source>
</evidence>
<dbReference type="RefSeq" id="WP_390299127.1">
    <property type="nucleotide sequence ID" value="NZ_JBHULI010000005.1"/>
</dbReference>
<dbReference type="SUPFAM" id="SSF160113">
    <property type="entry name" value="YegP-like"/>
    <property type="match status" value="1"/>
</dbReference>
<dbReference type="EMBL" id="JBHULI010000005">
    <property type="protein sequence ID" value="MFD2531660.1"/>
    <property type="molecule type" value="Genomic_DNA"/>
</dbReference>
<name>A0ABW5JGV9_9BACT</name>
<dbReference type="Gene3D" id="3.30.160.160">
    <property type="entry name" value="YegP-like"/>
    <property type="match status" value="1"/>
</dbReference>
<protein>
    <recommendedName>
        <fullName evidence="3">DUF1508 domain-containing protein</fullName>
    </recommendedName>
</protein>
<sequence length="56" mass="6643">MAKCELYQDVKGEWRWRRVSKSGDIEAFSSQGFETEEEARKDGKDCKECTSYLRKF</sequence>
<proteinExistence type="predicted"/>
<accession>A0ABW5JGV9</accession>
<dbReference type="Proteomes" id="UP001597460">
    <property type="component" value="Unassembled WGS sequence"/>
</dbReference>
<reference evidence="2" key="1">
    <citation type="journal article" date="2019" name="Int. J. Syst. Evol. Microbiol.">
        <title>The Global Catalogue of Microorganisms (GCM) 10K type strain sequencing project: providing services to taxonomists for standard genome sequencing and annotation.</title>
        <authorList>
            <consortium name="The Broad Institute Genomics Platform"/>
            <consortium name="The Broad Institute Genome Sequencing Center for Infectious Disease"/>
            <person name="Wu L."/>
            <person name="Ma J."/>
        </authorList>
    </citation>
    <scope>NUCLEOTIDE SEQUENCE [LARGE SCALE GENOMIC DNA]</scope>
    <source>
        <strain evidence="2">KCTC 52042</strain>
    </source>
</reference>
<evidence type="ECO:0008006" key="3">
    <source>
        <dbReference type="Google" id="ProtNLM"/>
    </source>
</evidence>
<organism evidence="1 2">
    <name type="scientific">Gracilimonas halophila</name>
    <dbReference type="NCBI Taxonomy" id="1834464"/>
    <lineage>
        <taxon>Bacteria</taxon>
        <taxon>Pseudomonadati</taxon>
        <taxon>Balneolota</taxon>
        <taxon>Balneolia</taxon>
        <taxon>Balneolales</taxon>
        <taxon>Balneolaceae</taxon>
        <taxon>Gracilimonas</taxon>
    </lineage>
</organism>
<evidence type="ECO:0000313" key="1">
    <source>
        <dbReference type="EMBL" id="MFD2531660.1"/>
    </source>
</evidence>
<dbReference type="InterPro" id="IPR036913">
    <property type="entry name" value="YegP-like_sf"/>
</dbReference>